<organism evidence="6 7">
    <name type="scientific">Candidatus Portnoybacteria bacterium CG11_big_fil_rev_8_21_14_0_20_40_15</name>
    <dbReference type="NCBI Taxonomy" id="1974817"/>
    <lineage>
        <taxon>Bacteria</taxon>
        <taxon>Candidatus Portnoyibacteriota</taxon>
    </lineage>
</organism>
<protein>
    <recommendedName>
        <fullName evidence="5">Radical SAM core domain-containing protein</fullName>
    </recommendedName>
</protein>
<evidence type="ECO:0000313" key="7">
    <source>
        <dbReference type="Proteomes" id="UP000229317"/>
    </source>
</evidence>
<dbReference type="InterPro" id="IPR013785">
    <property type="entry name" value="Aldolase_TIM"/>
</dbReference>
<keyword evidence="2" id="KW-0479">Metal-binding</keyword>
<dbReference type="SFLD" id="SFLDG01067">
    <property type="entry name" value="SPASM/twitch_domain_containing"/>
    <property type="match status" value="1"/>
</dbReference>
<dbReference type="Proteomes" id="UP000229317">
    <property type="component" value="Unassembled WGS sequence"/>
</dbReference>
<comment type="caution">
    <text evidence="6">The sequence shown here is derived from an EMBL/GenBank/DDBJ whole genome shotgun (WGS) entry which is preliminary data.</text>
</comment>
<dbReference type="EMBL" id="PCVO01000001">
    <property type="protein sequence ID" value="PIQ75641.1"/>
    <property type="molecule type" value="Genomic_DNA"/>
</dbReference>
<evidence type="ECO:0000256" key="1">
    <source>
        <dbReference type="ARBA" id="ARBA00022691"/>
    </source>
</evidence>
<feature type="domain" description="Radical SAM core" evidence="5">
    <location>
        <begin position="22"/>
        <end position="242"/>
    </location>
</feature>
<evidence type="ECO:0000256" key="3">
    <source>
        <dbReference type="ARBA" id="ARBA00023004"/>
    </source>
</evidence>
<evidence type="ECO:0000256" key="4">
    <source>
        <dbReference type="ARBA" id="ARBA00023014"/>
    </source>
</evidence>
<dbReference type="Pfam" id="PF13186">
    <property type="entry name" value="SPASM"/>
    <property type="match status" value="1"/>
</dbReference>
<gene>
    <name evidence="6" type="ORF">COV84_00060</name>
</gene>
<evidence type="ECO:0000256" key="2">
    <source>
        <dbReference type="ARBA" id="ARBA00022723"/>
    </source>
</evidence>
<dbReference type="GO" id="GO:0051536">
    <property type="term" value="F:iron-sulfur cluster binding"/>
    <property type="evidence" value="ECO:0007669"/>
    <property type="project" value="UniProtKB-KW"/>
</dbReference>
<accession>A0A2H0KTZ8</accession>
<name>A0A2H0KTZ8_9BACT</name>
<dbReference type="InterPro" id="IPR007197">
    <property type="entry name" value="rSAM"/>
</dbReference>
<dbReference type="GO" id="GO:0003824">
    <property type="term" value="F:catalytic activity"/>
    <property type="evidence" value="ECO:0007669"/>
    <property type="project" value="InterPro"/>
</dbReference>
<dbReference type="Gene3D" id="3.20.20.70">
    <property type="entry name" value="Aldolase class I"/>
    <property type="match status" value="1"/>
</dbReference>
<keyword evidence="4" id="KW-0411">Iron-sulfur</keyword>
<dbReference type="InterPro" id="IPR050377">
    <property type="entry name" value="Radical_SAM_PqqE_MftC-like"/>
</dbReference>
<dbReference type="AlphaFoldDB" id="A0A2H0KTZ8"/>
<dbReference type="InterPro" id="IPR058240">
    <property type="entry name" value="rSAM_sf"/>
</dbReference>
<dbReference type="PROSITE" id="PS51918">
    <property type="entry name" value="RADICAL_SAM"/>
    <property type="match status" value="1"/>
</dbReference>
<dbReference type="SFLD" id="SFLDS00029">
    <property type="entry name" value="Radical_SAM"/>
    <property type="match status" value="1"/>
</dbReference>
<proteinExistence type="predicted"/>
<dbReference type="CDD" id="cd01335">
    <property type="entry name" value="Radical_SAM"/>
    <property type="match status" value="1"/>
</dbReference>
<dbReference type="InterPro" id="IPR023885">
    <property type="entry name" value="4Fe4S-binding_SPASM_dom"/>
</dbReference>
<reference evidence="6 7" key="1">
    <citation type="submission" date="2017-09" db="EMBL/GenBank/DDBJ databases">
        <title>Depth-based differentiation of microbial function through sediment-hosted aquifers and enrichment of novel symbionts in the deep terrestrial subsurface.</title>
        <authorList>
            <person name="Probst A.J."/>
            <person name="Ladd B."/>
            <person name="Jarett J.K."/>
            <person name="Geller-Mcgrath D.E."/>
            <person name="Sieber C.M."/>
            <person name="Emerson J.B."/>
            <person name="Anantharaman K."/>
            <person name="Thomas B.C."/>
            <person name="Malmstrom R."/>
            <person name="Stieglmeier M."/>
            <person name="Klingl A."/>
            <person name="Woyke T."/>
            <person name="Ryan C.M."/>
            <person name="Banfield J.F."/>
        </authorList>
    </citation>
    <scope>NUCLEOTIDE SEQUENCE [LARGE SCALE GENOMIC DNA]</scope>
    <source>
        <strain evidence="6">CG11_big_fil_rev_8_21_14_0_20_40_15</strain>
    </source>
</reference>
<sequence length="339" mass="38581">MRIASVRRYAANLIDKNFGSSLSRPAYIDLIITKKCNFRCGHCDTWKSNNIYQMPPERWFGLLAQISQAWPEAVVEISGGEPLIEKYLSLKIANLGSRLALAMSLNTNGALINEQTAADISRSGFASVKVSLYSLDESIHDKLRGVSGAGAKAKKALRHLKDKNRKNEIKIEVGLLLTGLNIEGISDLVLYCQENNFNLIIQPLDFNIERFYRENWHSSSELWPTKEQVEKYLKPIIKNKPPVIKNPSFHLKLIYRYYLDGNSLGRRPCLAPYNNLIIEPNGDVKLCFRSQPIGNIGENNIQGIWQGKKAKEERQRLRFCQKSCKIIGCNMRKQLKDLL</sequence>
<evidence type="ECO:0000259" key="5">
    <source>
        <dbReference type="PROSITE" id="PS51918"/>
    </source>
</evidence>
<dbReference type="PANTHER" id="PTHR11228:SF7">
    <property type="entry name" value="PQQA PEPTIDE CYCLASE"/>
    <property type="match status" value="1"/>
</dbReference>
<keyword evidence="3" id="KW-0408">Iron</keyword>
<keyword evidence="1" id="KW-0949">S-adenosyl-L-methionine</keyword>
<dbReference type="CDD" id="cd21109">
    <property type="entry name" value="SPASM"/>
    <property type="match status" value="1"/>
</dbReference>
<dbReference type="GO" id="GO:0046872">
    <property type="term" value="F:metal ion binding"/>
    <property type="evidence" value="ECO:0007669"/>
    <property type="project" value="UniProtKB-KW"/>
</dbReference>
<dbReference type="PANTHER" id="PTHR11228">
    <property type="entry name" value="RADICAL SAM DOMAIN PROTEIN"/>
    <property type="match status" value="1"/>
</dbReference>
<evidence type="ECO:0000313" key="6">
    <source>
        <dbReference type="EMBL" id="PIQ75641.1"/>
    </source>
</evidence>
<dbReference type="SUPFAM" id="SSF102114">
    <property type="entry name" value="Radical SAM enzymes"/>
    <property type="match status" value="1"/>
</dbReference>
<dbReference type="Pfam" id="PF04055">
    <property type="entry name" value="Radical_SAM"/>
    <property type="match status" value="1"/>
</dbReference>